<feature type="non-terminal residue" evidence="7">
    <location>
        <position position="1"/>
    </location>
</feature>
<evidence type="ECO:0000313" key="7">
    <source>
        <dbReference type="EMBL" id="CAG8492112.1"/>
    </source>
</evidence>
<evidence type="ECO:0000256" key="4">
    <source>
        <dbReference type="ARBA" id="ARBA00023136"/>
    </source>
</evidence>
<dbReference type="PANTHER" id="PTHR15549:SF26">
    <property type="entry name" value="AXIAL BUDDING PATTERN PROTEIN 2-RELATED"/>
    <property type="match status" value="1"/>
</dbReference>
<name>A0A9N8WKE7_9GLOM</name>
<dbReference type="GO" id="GO:0016020">
    <property type="term" value="C:membrane"/>
    <property type="evidence" value="ECO:0007669"/>
    <property type="project" value="UniProtKB-SubCell"/>
</dbReference>
<feature type="transmembrane region" description="Helical" evidence="6">
    <location>
        <begin position="199"/>
        <end position="227"/>
    </location>
</feature>
<evidence type="ECO:0000256" key="2">
    <source>
        <dbReference type="ARBA" id="ARBA00022692"/>
    </source>
</evidence>
<dbReference type="OrthoDB" id="10520528at2759"/>
<dbReference type="GO" id="GO:0071944">
    <property type="term" value="C:cell periphery"/>
    <property type="evidence" value="ECO:0007669"/>
    <property type="project" value="UniProtKB-ARBA"/>
</dbReference>
<protein>
    <submittedName>
        <fullName evidence="7">8696_t:CDS:1</fullName>
    </submittedName>
</protein>
<reference evidence="7" key="1">
    <citation type="submission" date="2021-06" db="EMBL/GenBank/DDBJ databases">
        <authorList>
            <person name="Kallberg Y."/>
            <person name="Tangrot J."/>
            <person name="Rosling A."/>
        </authorList>
    </citation>
    <scope>NUCLEOTIDE SEQUENCE</scope>
    <source>
        <strain evidence="7">FL130A</strain>
    </source>
</reference>
<evidence type="ECO:0000256" key="3">
    <source>
        <dbReference type="ARBA" id="ARBA00022989"/>
    </source>
</evidence>
<comment type="subcellular location">
    <subcellularLocation>
        <location evidence="1">Membrane</location>
        <topology evidence="1">Single-pass membrane protein</topology>
    </subcellularLocation>
</comment>
<dbReference type="AlphaFoldDB" id="A0A9N8WKE7"/>
<keyword evidence="3 6" id="KW-1133">Transmembrane helix</keyword>
<dbReference type="PANTHER" id="PTHR15549">
    <property type="entry name" value="PAIRED IMMUNOGLOBULIN-LIKE TYPE 2 RECEPTOR"/>
    <property type="match status" value="1"/>
</dbReference>
<organism evidence="7 8">
    <name type="scientific">Ambispora leptoticha</name>
    <dbReference type="NCBI Taxonomy" id="144679"/>
    <lineage>
        <taxon>Eukaryota</taxon>
        <taxon>Fungi</taxon>
        <taxon>Fungi incertae sedis</taxon>
        <taxon>Mucoromycota</taxon>
        <taxon>Glomeromycotina</taxon>
        <taxon>Glomeromycetes</taxon>
        <taxon>Archaeosporales</taxon>
        <taxon>Ambisporaceae</taxon>
        <taxon>Ambispora</taxon>
    </lineage>
</organism>
<comment type="caution">
    <text evidence="7">The sequence shown here is derived from an EMBL/GenBank/DDBJ whole genome shotgun (WGS) entry which is preliminary data.</text>
</comment>
<dbReference type="EMBL" id="CAJVPS010000519">
    <property type="protein sequence ID" value="CAG8492112.1"/>
    <property type="molecule type" value="Genomic_DNA"/>
</dbReference>
<sequence length="270" mass="28535">SANATTYDAVVTIPSTQTWYVCSQSNAVKYEVDLLDGNQKNTSGVGVIVPGYPTQADPGAPAGFLTVLATKEAMNNYIDSNFSGNVNIVTDASCVRYKPIVPVSNCTKSGPVSPSDTYCLAVTNPQPKSIQVGVNCVFDDVKVSATSNNTISTKTTTIIPTIVLPSSPASNPKNQSDPANNQSNPANNPANNQSNKNTMILGAIIGGSVVGVVAIVIGGLIIFLFYWKRKNSTSINNNISEDNLRHAQSNEVVSPAMADIRHYHSSQVVN</sequence>
<keyword evidence="2 6" id="KW-0812">Transmembrane</keyword>
<accession>A0A9N8WKE7</accession>
<gene>
    <name evidence="7" type="ORF">ALEPTO_LOCUS3042</name>
</gene>
<feature type="compositionally biased region" description="Low complexity" evidence="5">
    <location>
        <begin position="178"/>
        <end position="193"/>
    </location>
</feature>
<keyword evidence="8" id="KW-1185">Reference proteome</keyword>
<keyword evidence="4 6" id="KW-0472">Membrane</keyword>
<evidence type="ECO:0000256" key="1">
    <source>
        <dbReference type="ARBA" id="ARBA00004167"/>
    </source>
</evidence>
<evidence type="ECO:0000256" key="5">
    <source>
        <dbReference type="SAM" id="MobiDB-lite"/>
    </source>
</evidence>
<feature type="region of interest" description="Disordered" evidence="5">
    <location>
        <begin position="163"/>
        <end position="193"/>
    </location>
</feature>
<evidence type="ECO:0000313" key="8">
    <source>
        <dbReference type="Proteomes" id="UP000789508"/>
    </source>
</evidence>
<proteinExistence type="predicted"/>
<dbReference type="Proteomes" id="UP000789508">
    <property type="component" value="Unassembled WGS sequence"/>
</dbReference>
<dbReference type="InterPro" id="IPR051694">
    <property type="entry name" value="Immunoregulatory_rcpt-like"/>
</dbReference>
<evidence type="ECO:0000256" key="6">
    <source>
        <dbReference type="SAM" id="Phobius"/>
    </source>
</evidence>